<organism evidence="1 2">
    <name type="scientific">Photorhabdus asymbiotica</name>
    <dbReference type="NCBI Taxonomy" id="291112"/>
    <lineage>
        <taxon>Bacteria</taxon>
        <taxon>Pseudomonadati</taxon>
        <taxon>Pseudomonadota</taxon>
        <taxon>Gammaproteobacteria</taxon>
        <taxon>Enterobacterales</taxon>
        <taxon>Morganellaceae</taxon>
        <taxon>Photorhabdus</taxon>
    </lineage>
</organism>
<dbReference type="EMBL" id="RBLJ01000007">
    <property type="protein sequence ID" value="RKS53997.1"/>
    <property type="molecule type" value="Genomic_DNA"/>
</dbReference>
<keyword evidence="2" id="KW-1185">Reference proteome</keyword>
<gene>
    <name evidence="1" type="ORF">BDD30_4539</name>
</gene>
<dbReference type="RefSeq" id="WP_012776170.1">
    <property type="nucleotide sequence ID" value="NC_012961.1"/>
</dbReference>
<comment type="caution">
    <text evidence="1">The sequence shown here is derived from an EMBL/GenBank/DDBJ whole genome shotgun (WGS) entry which is preliminary data.</text>
</comment>
<protein>
    <recommendedName>
        <fullName evidence="3">HTH cro/C1-type domain-containing protein</fullName>
    </recommendedName>
</protein>
<evidence type="ECO:0000313" key="1">
    <source>
        <dbReference type="EMBL" id="RKS53997.1"/>
    </source>
</evidence>
<evidence type="ECO:0000313" key="2">
    <source>
        <dbReference type="Proteomes" id="UP000280955"/>
    </source>
</evidence>
<proteinExistence type="predicted"/>
<reference evidence="1 2" key="1">
    <citation type="submission" date="2018-10" db="EMBL/GenBank/DDBJ databases">
        <title>Genomic Encyclopedia of Archaeal and Bacterial Type Strains, Phase II (KMG-II): from individual species to whole genera.</title>
        <authorList>
            <person name="Goeker M."/>
        </authorList>
    </citation>
    <scope>NUCLEOTIDE SEQUENCE [LARGE SCALE GENOMIC DNA]</scope>
    <source>
        <strain evidence="1 2">DSM 15149</strain>
    </source>
</reference>
<evidence type="ECO:0008006" key="3">
    <source>
        <dbReference type="Google" id="ProtNLM"/>
    </source>
</evidence>
<dbReference type="Proteomes" id="UP000280955">
    <property type="component" value="Unassembled WGS sequence"/>
</dbReference>
<name>A0ABX9SHM6_9GAMM</name>
<accession>A0ABX9SHM6</accession>
<sequence length="130" mass="14465">MKGNKIGSFIEAAIIVSGKTQALIAKEVGYEKANNLSMIKSGKLLLPVDKVPAFAKALGIDEANLLTLVLEERYPSLLEIFKKHAEILTEDEAKVLKAYRKAKSEESLDPDNIRHADMSKFFQDLANKYI</sequence>